<dbReference type="CDD" id="cd07246">
    <property type="entry name" value="VOC_like"/>
    <property type="match status" value="1"/>
</dbReference>
<evidence type="ECO:0000259" key="1">
    <source>
        <dbReference type="PROSITE" id="PS51819"/>
    </source>
</evidence>
<dbReference type="SUPFAM" id="SSF54593">
    <property type="entry name" value="Glyoxalase/Bleomycin resistance protein/Dihydroxybiphenyl dioxygenase"/>
    <property type="match status" value="1"/>
</dbReference>
<dbReference type="InterPro" id="IPR004360">
    <property type="entry name" value="Glyas_Fos-R_dOase_dom"/>
</dbReference>
<name>A0ABT0YL37_9BURK</name>
<comment type="caution">
    <text evidence="2">The sequence shown here is derived from an EMBL/GenBank/DDBJ whole genome shotgun (WGS) entry which is preliminary data.</text>
</comment>
<keyword evidence="3" id="KW-1185">Reference proteome</keyword>
<organism evidence="2 3">
    <name type="scientific">Caldimonas mangrovi</name>
    <dbReference type="NCBI Taxonomy" id="2944811"/>
    <lineage>
        <taxon>Bacteria</taxon>
        <taxon>Pseudomonadati</taxon>
        <taxon>Pseudomonadota</taxon>
        <taxon>Betaproteobacteria</taxon>
        <taxon>Burkholderiales</taxon>
        <taxon>Sphaerotilaceae</taxon>
        <taxon>Caldimonas</taxon>
    </lineage>
</organism>
<dbReference type="InterPro" id="IPR037523">
    <property type="entry name" value="VOC_core"/>
</dbReference>
<sequence length="128" mass="13846">MFGAELKLRLDGPDGSVMHAELQIGPARFMLSEEQPQWGSLSPLSIGGSATSAVVYVPDVDAVFERAVAAGAKATMPVADQFWGDRSGHVVDPFGHQWFISTHLEDPSPDELQRRMAKMFEPGATPAH</sequence>
<dbReference type="Proteomes" id="UP001165541">
    <property type="component" value="Unassembled WGS sequence"/>
</dbReference>
<dbReference type="Pfam" id="PF00903">
    <property type="entry name" value="Glyoxalase"/>
    <property type="match status" value="1"/>
</dbReference>
<protein>
    <submittedName>
        <fullName evidence="2">VOC family protein</fullName>
    </submittedName>
</protein>
<accession>A0ABT0YL37</accession>
<proteinExistence type="predicted"/>
<evidence type="ECO:0000313" key="2">
    <source>
        <dbReference type="EMBL" id="MCM5678932.1"/>
    </source>
</evidence>
<reference evidence="2" key="1">
    <citation type="submission" date="2022-05" db="EMBL/GenBank/DDBJ databases">
        <title>Schlegelella sp. nov., isolated from mangrove soil.</title>
        <authorList>
            <person name="Liu Y."/>
            <person name="Ge X."/>
            <person name="Liu W."/>
        </authorList>
    </citation>
    <scope>NUCLEOTIDE SEQUENCE</scope>
    <source>
        <strain evidence="2">S2-27</strain>
    </source>
</reference>
<evidence type="ECO:0000313" key="3">
    <source>
        <dbReference type="Proteomes" id="UP001165541"/>
    </source>
</evidence>
<gene>
    <name evidence="2" type="ORF">M8A51_05240</name>
</gene>
<dbReference type="PROSITE" id="PS51819">
    <property type="entry name" value="VOC"/>
    <property type="match status" value="1"/>
</dbReference>
<feature type="domain" description="VOC" evidence="1">
    <location>
        <begin position="1"/>
        <end position="103"/>
    </location>
</feature>
<dbReference type="EMBL" id="JAMKFE010000003">
    <property type="protein sequence ID" value="MCM5678932.1"/>
    <property type="molecule type" value="Genomic_DNA"/>
</dbReference>
<dbReference type="Gene3D" id="3.30.720.120">
    <property type="match status" value="1"/>
</dbReference>
<dbReference type="PANTHER" id="PTHR34109:SF1">
    <property type="entry name" value="VOC DOMAIN-CONTAINING PROTEIN"/>
    <property type="match status" value="1"/>
</dbReference>
<dbReference type="Gene3D" id="3.30.720.110">
    <property type="match status" value="1"/>
</dbReference>
<dbReference type="InterPro" id="IPR029068">
    <property type="entry name" value="Glyas_Bleomycin-R_OHBP_Dase"/>
</dbReference>
<dbReference type="PANTHER" id="PTHR34109">
    <property type="entry name" value="BNAUNNG04460D PROTEIN-RELATED"/>
    <property type="match status" value="1"/>
</dbReference>